<evidence type="ECO:0000256" key="1">
    <source>
        <dbReference type="SAM" id="MobiDB-lite"/>
    </source>
</evidence>
<comment type="caution">
    <text evidence="2">The sequence shown here is derived from an EMBL/GenBank/DDBJ whole genome shotgun (WGS) entry which is preliminary data.</text>
</comment>
<dbReference type="Proteomes" id="UP000015530">
    <property type="component" value="Unassembled WGS sequence"/>
</dbReference>
<dbReference type="OrthoDB" id="10316476at2759"/>
<feature type="region of interest" description="Disordered" evidence="1">
    <location>
        <begin position="1"/>
        <end position="45"/>
    </location>
</feature>
<gene>
    <name evidence="2" type="ORF">CGLO_13932</name>
</gene>
<protein>
    <submittedName>
        <fullName evidence="2">Uncharacterized protein</fullName>
    </submittedName>
</protein>
<evidence type="ECO:0000313" key="3">
    <source>
        <dbReference type="Proteomes" id="UP000015530"/>
    </source>
</evidence>
<feature type="compositionally biased region" description="Basic and acidic residues" evidence="1">
    <location>
        <begin position="1"/>
        <end position="12"/>
    </location>
</feature>
<dbReference type="EMBL" id="AMYD01003168">
    <property type="protein sequence ID" value="EQB46982.1"/>
    <property type="molecule type" value="Genomic_DNA"/>
</dbReference>
<organism evidence="2 3">
    <name type="scientific">Colletotrichum gloeosporioides (strain Cg-14)</name>
    <name type="common">Anthracnose fungus</name>
    <name type="synonym">Glomerella cingulata</name>
    <dbReference type="NCBI Taxonomy" id="1237896"/>
    <lineage>
        <taxon>Eukaryota</taxon>
        <taxon>Fungi</taxon>
        <taxon>Dikarya</taxon>
        <taxon>Ascomycota</taxon>
        <taxon>Pezizomycotina</taxon>
        <taxon>Sordariomycetes</taxon>
        <taxon>Hypocreomycetidae</taxon>
        <taxon>Glomerellales</taxon>
        <taxon>Glomerellaceae</taxon>
        <taxon>Colletotrichum</taxon>
        <taxon>Colletotrichum gloeosporioides species complex</taxon>
    </lineage>
</organism>
<evidence type="ECO:0000313" key="2">
    <source>
        <dbReference type="EMBL" id="EQB46982.1"/>
    </source>
</evidence>
<dbReference type="HOGENOM" id="CLU_2249923_0_0_1"/>
<reference evidence="3" key="1">
    <citation type="journal article" date="2013" name="Mol. Plant Microbe Interact.">
        <title>Global aspects of pacC regulation of pathogenicity genes in Colletotrichum gloeosporioides as revealed by transcriptome analysis.</title>
        <authorList>
            <person name="Alkan N."/>
            <person name="Meng X."/>
            <person name="Friedlander G."/>
            <person name="Reuveni E."/>
            <person name="Sukno S."/>
            <person name="Sherman A."/>
            <person name="Thon M."/>
            <person name="Fluhr R."/>
            <person name="Prusky D."/>
        </authorList>
    </citation>
    <scope>NUCLEOTIDE SEQUENCE [LARGE SCALE GENOMIC DNA]</scope>
    <source>
        <strain evidence="3">Cg-14</strain>
    </source>
</reference>
<dbReference type="AlphaFoldDB" id="T0JVE8"/>
<accession>T0JVE8</accession>
<name>T0JVE8_COLGC</name>
<proteinExistence type="predicted"/>
<sequence>MISQHAQRDEQTHICPGNNAASDYDGHENIGLTSNAPPKLPSTKHVIKDRAPASRELWELDPEAYFDDNGPAILGRRELFGFGSNLPPGDATFKITPPETLIDI</sequence>